<dbReference type="EMBL" id="JACCBS010000001">
    <property type="protein sequence ID" value="NYE56509.1"/>
    <property type="molecule type" value="Genomic_DNA"/>
</dbReference>
<dbReference type="Proteomes" id="UP000604066">
    <property type="component" value="Unassembled WGS sequence"/>
</dbReference>
<dbReference type="RefSeq" id="WP_154652692.1">
    <property type="nucleotide sequence ID" value="NZ_ATYG01000001.1"/>
</dbReference>
<proteinExistence type="predicted"/>
<evidence type="ECO:0000313" key="1">
    <source>
        <dbReference type="EMBL" id="NYE56509.1"/>
    </source>
</evidence>
<sequence>MMKEKGFSLVETMVAVLLLLLILIPLLNLLTASSFSYNAAGNQTKALNAAREIIEELRLKSYEQINNTSGVTPDGFKYSISVVNKSTNLNFAIPYKEVSVTVYYPTGTGEKMVVLTTVFTPRNR</sequence>
<comment type="caution">
    <text evidence="1">The sequence shown here is derived from an EMBL/GenBank/DDBJ whole genome shotgun (WGS) entry which is preliminary data.</text>
</comment>
<evidence type="ECO:0000313" key="2">
    <source>
        <dbReference type="Proteomes" id="UP000604066"/>
    </source>
</evidence>
<keyword evidence="2" id="KW-1185">Reference proteome</keyword>
<gene>
    <name evidence="1" type="ORF">HDG70_000215</name>
</gene>
<accession>A0ABX2R5R9</accession>
<reference evidence="1 2" key="1">
    <citation type="submission" date="2020-07" db="EMBL/GenBank/DDBJ databases">
        <title>Genomic Encyclopedia of Type Strains, Phase III (KMG-III): the genomes of soil and plant-associated and newly described type strains.</title>
        <authorList>
            <person name="Whitman W."/>
        </authorList>
    </citation>
    <scope>NUCLEOTIDE SEQUENCE [LARGE SCALE GENOMIC DNA]</scope>
    <source>
        <strain evidence="1 2">DSM 11255</strain>
    </source>
</reference>
<name>A0ABX2R5R9_9THEO</name>
<organism evidence="1 2">
    <name type="scientific">Carboxydothermus ferrireducens DSM 11255</name>
    <dbReference type="NCBI Taxonomy" id="1119529"/>
    <lineage>
        <taxon>Bacteria</taxon>
        <taxon>Bacillati</taxon>
        <taxon>Bacillota</taxon>
        <taxon>Clostridia</taxon>
        <taxon>Thermoanaerobacterales</taxon>
        <taxon>Thermoanaerobacteraceae</taxon>
        <taxon>Carboxydothermus</taxon>
    </lineage>
</organism>
<dbReference type="InterPro" id="IPR012902">
    <property type="entry name" value="N_methyl_site"/>
</dbReference>
<dbReference type="Pfam" id="PF07963">
    <property type="entry name" value="N_methyl"/>
    <property type="match status" value="1"/>
</dbReference>
<protein>
    <submittedName>
        <fullName evidence="1">Tfp pilus assembly protein PilV</fullName>
    </submittedName>
</protein>